<dbReference type="Proteomes" id="UP000001062">
    <property type="component" value="Chromosome"/>
</dbReference>
<dbReference type="RefSeq" id="WP_013662206.1">
    <property type="nucleotide sequence ID" value="NC_015276.1"/>
</dbReference>
<proteinExistence type="predicted"/>
<keyword evidence="4" id="KW-1185">Reference proteome</keyword>
<feature type="region of interest" description="Disordered" evidence="1">
    <location>
        <begin position="24"/>
        <end position="46"/>
    </location>
</feature>
<accession>F2K2C4</accession>
<sequence precursor="true">MIKKYFYFLVTALLLSGCAGTPTQKENQPAVLSESGSGNNGGISVEKMQNDTINQDVSNKEKSTATDAVEGDAVQADVDSRAQSREIVKSKDEIVNRLLYLAGVAYDKKRLLTPEHDNANLYYQAALGREPSNYYATQGLAKIVETYVDWAQSAASNHQYRTAYRYLENAKSVNTQDPLISETETQISSEERELKRKRASMVNGNNPIVSNRYYLPPNLFRLSEEEILAKMQPIIDRVAAKQERLVINWANDKEARTIYQIVNSRTPEFRVRAMIHHRTDYSIELKPH</sequence>
<dbReference type="EMBL" id="CP002583">
    <property type="protein sequence ID" value="ADZ92304.1"/>
    <property type="molecule type" value="Genomic_DNA"/>
</dbReference>
<dbReference type="PROSITE" id="PS51257">
    <property type="entry name" value="PROKAR_LIPOPROTEIN"/>
    <property type="match status" value="1"/>
</dbReference>
<organism evidence="3 4">
    <name type="scientific">Marinomonas mediterranea (strain ATCC 700492 / JCM 21426 / NBRC 103028 / MMB-1)</name>
    <dbReference type="NCBI Taxonomy" id="717774"/>
    <lineage>
        <taxon>Bacteria</taxon>
        <taxon>Pseudomonadati</taxon>
        <taxon>Pseudomonadota</taxon>
        <taxon>Gammaproteobacteria</taxon>
        <taxon>Oceanospirillales</taxon>
        <taxon>Oceanospirillaceae</taxon>
        <taxon>Marinomonas</taxon>
    </lineage>
</organism>
<dbReference type="OrthoDB" id="5726612at2"/>
<dbReference type="AlphaFoldDB" id="F2K2C4"/>
<dbReference type="eggNOG" id="COG3063">
    <property type="taxonomic scope" value="Bacteria"/>
</dbReference>
<feature type="signal peptide" evidence="2">
    <location>
        <begin position="1"/>
        <end position="19"/>
    </location>
</feature>
<feature type="chain" id="PRO_5003280863" evidence="2">
    <location>
        <begin position="20"/>
        <end position="288"/>
    </location>
</feature>
<name>F2K2C4_MARM1</name>
<reference evidence="3 4" key="1">
    <citation type="journal article" date="2012" name="Stand. Genomic Sci.">
        <title>Complete genome sequence of the melanogenic marine bacterium Marinomonas mediterranea type strain (MMB-1(T)).</title>
        <authorList>
            <person name="Lucas-Elio P."/>
            <person name="Goodwin L."/>
            <person name="Woyke T."/>
            <person name="Pitluck S."/>
            <person name="Nolan M."/>
            <person name="Kyrpides N.C."/>
            <person name="Detter J.C."/>
            <person name="Copeland A."/>
            <person name="Teshima H."/>
            <person name="Bruce D."/>
            <person name="Detter C."/>
            <person name="Tapia R."/>
            <person name="Han S."/>
            <person name="Land M.L."/>
            <person name="Ivanova N."/>
            <person name="Mikhailova N."/>
            <person name="Johnston A.W."/>
            <person name="Sanchez-Amat A."/>
        </authorList>
    </citation>
    <scope>NUCLEOTIDE SEQUENCE [LARGE SCALE GENOMIC DNA]</scope>
    <source>
        <strain evidence="4">ATCC 700492 / JCM 21426 / NBRC 103028 / MMB-1</strain>
    </source>
</reference>
<dbReference type="PATRIC" id="fig|717774.3.peg.3175"/>
<dbReference type="HOGENOM" id="CLU_075530_0_0_6"/>
<dbReference type="STRING" id="717774.Marme_3085"/>
<evidence type="ECO:0000313" key="3">
    <source>
        <dbReference type="EMBL" id="ADZ92304.1"/>
    </source>
</evidence>
<evidence type="ECO:0000256" key="2">
    <source>
        <dbReference type="SAM" id="SignalP"/>
    </source>
</evidence>
<dbReference type="KEGG" id="mme:Marme_3085"/>
<keyword evidence="2" id="KW-0732">Signal</keyword>
<gene>
    <name evidence="3" type="ordered locus">Marme_3085</name>
</gene>
<evidence type="ECO:0000313" key="4">
    <source>
        <dbReference type="Proteomes" id="UP000001062"/>
    </source>
</evidence>
<evidence type="ECO:0000256" key="1">
    <source>
        <dbReference type="SAM" id="MobiDB-lite"/>
    </source>
</evidence>
<protein>
    <submittedName>
        <fullName evidence="3">TPR repeat-containing protein</fullName>
    </submittedName>
</protein>